<dbReference type="RefSeq" id="WP_111159929.1">
    <property type="nucleotide sequence ID" value="NZ_PCDP01000029.1"/>
</dbReference>
<dbReference type="OrthoDB" id="7909136at2"/>
<dbReference type="AlphaFoldDB" id="A0A2W4EXX3"/>
<protein>
    <submittedName>
        <fullName evidence="1">Uncharacterized protein</fullName>
    </submittedName>
</protein>
<name>A0A2W4EXX3_9HYPH</name>
<evidence type="ECO:0000313" key="1">
    <source>
        <dbReference type="EMBL" id="PZM14840.1"/>
    </source>
</evidence>
<organism evidence="1 2">
    <name type="scientific">Rhizobium tubonense</name>
    <dbReference type="NCBI Taxonomy" id="484088"/>
    <lineage>
        <taxon>Bacteria</taxon>
        <taxon>Pseudomonadati</taxon>
        <taxon>Pseudomonadota</taxon>
        <taxon>Alphaproteobacteria</taxon>
        <taxon>Hyphomicrobiales</taxon>
        <taxon>Rhizobiaceae</taxon>
        <taxon>Rhizobium/Agrobacterium group</taxon>
        <taxon>Rhizobium</taxon>
    </lineage>
</organism>
<keyword evidence="2" id="KW-1185">Reference proteome</keyword>
<reference evidence="1 2" key="1">
    <citation type="journal article" date="2018" name="Sci. Rep.">
        <title>Rhizobium tumorigenes sp. nov., a novel plant tumorigenic bacterium isolated from cane gall tumors on thornless blackberry.</title>
        <authorList>
            <person name="Kuzmanovi N."/>
            <person name="Smalla K."/>
            <person name="Gronow S."/>
            <person name="PuBawska J."/>
        </authorList>
    </citation>
    <scope>NUCLEOTIDE SEQUENCE [LARGE SCALE GENOMIC DNA]</scope>
    <source>
        <strain evidence="1 2">CCBAU 85046</strain>
    </source>
</reference>
<proteinExistence type="predicted"/>
<dbReference type="Proteomes" id="UP000248925">
    <property type="component" value="Unassembled WGS sequence"/>
</dbReference>
<accession>A0A2W4EXX3</accession>
<evidence type="ECO:0000313" key="2">
    <source>
        <dbReference type="Proteomes" id="UP000248925"/>
    </source>
</evidence>
<gene>
    <name evidence="1" type="ORF">CPY51_09035</name>
</gene>
<sequence length="60" mass="6743">MSDFAGSYPLGNAKDLLRYGFYRCPLGVKIRLLAALDEMGSLTVAESVFIDFSRRVARQR</sequence>
<comment type="caution">
    <text evidence="1">The sequence shown here is derived from an EMBL/GenBank/DDBJ whole genome shotgun (WGS) entry which is preliminary data.</text>
</comment>
<dbReference type="EMBL" id="PCDP01000029">
    <property type="protein sequence ID" value="PZM14840.1"/>
    <property type="molecule type" value="Genomic_DNA"/>
</dbReference>